<name>A0ABQ2L6F8_9BACL</name>
<keyword evidence="12" id="KW-1185">Reference proteome</keyword>
<comment type="similarity">
    <text evidence="2 9">Belongs to the SLC41A transporter family.</text>
</comment>
<evidence type="ECO:0000259" key="10">
    <source>
        <dbReference type="PROSITE" id="PS51371"/>
    </source>
</evidence>
<evidence type="ECO:0000256" key="6">
    <source>
        <dbReference type="ARBA" id="ARBA00022989"/>
    </source>
</evidence>
<feature type="transmembrane region" description="Helical" evidence="9">
    <location>
        <begin position="296"/>
        <end position="316"/>
    </location>
</feature>
<dbReference type="SUPFAM" id="SSF158791">
    <property type="entry name" value="MgtE N-terminal domain-like"/>
    <property type="match status" value="1"/>
</dbReference>
<evidence type="ECO:0000256" key="2">
    <source>
        <dbReference type="ARBA" id="ARBA00009749"/>
    </source>
</evidence>
<dbReference type="PANTHER" id="PTHR43773:SF1">
    <property type="entry name" value="MAGNESIUM TRANSPORTER MGTE"/>
    <property type="match status" value="1"/>
</dbReference>
<feature type="domain" description="CBS" evidence="10">
    <location>
        <begin position="214"/>
        <end position="270"/>
    </location>
</feature>
<evidence type="ECO:0000256" key="7">
    <source>
        <dbReference type="ARBA" id="ARBA00023136"/>
    </source>
</evidence>
<evidence type="ECO:0000256" key="8">
    <source>
        <dbReference type="PROSITE-ProRule" id="PRU00703"/>
    </source>
</evidence>
<dbReference type="NCBIfam" id="TIGR00400">
    <property type="entry name" value="mgtE"/>
    <property type="match status" value="1"/>
</dbReference>
<dbReference type="Pfam" id="PF00571">
    <property type="entry name" value="CBS"/>
    <property type="match status" value="2"/>
</dbReference>
<keyword evidence="7 9" id="KW-0472">Membrane</keyword>
<evidence type="ECO:0000313" key="12">
    <source>
        <dbReference type="Proteomes" id="UP000606653"/>
    </source>
</evidence>
<feature type="transmembrane region" description="Helical" evidence="9">
    <location>
        <begin position="435"/>
        <end position="458"/>
    </location>
</feature>
<evidence type="ECO:0000256" key="5">
    <source>
        <dbReference type="ARBA" id="ARBA00022842"/>
    </source>
</evidence>
<comment type="subcellular location">
    <subcellularLocation>
        <location evidence="9">Cell membrane</location>
        <topology evidence="9">Multi-pass membrane protein</topology>
    </subcellularLocation>
    <subcellularLocation>
        <location evidence="1">Membrane</location>
        <topology evidence="1">Multi-pass membrane protein</topology>
    </subcellularLocation>
</comment>
<dbReference type="InterPro" id="IPR046342">
    <property type="entry name" value="CBS_dom_sf"/>
</dbReference>
<dbReference type="SUPFAM" id="SSF161093">
    <property type="entry name" value="MgtE membrane domain-like"/>
    <property type="match status" value="1"/>
</dbReference>
<accession>A0ABQ2L6F8</accession>
<organism evidence="11 12">
    <name type="scientific">Saccharibacillus kuerlensis</name>
    <dbReference type="NCBI Taxonomy" id="459527"/>
    <lineage>
        <taxon>Bacteria</taxon>
        <taxon>Bacillati</taxon>
        <taxon>Bacillota</taxon>
        <taxon>Bacilli</taxon>
        <taxon>Bacillales</taxon>
        <taxon>Paenibacillaceae</taxon>
        <taxon>Saccharibacillus</taxon>
    </lineage>
</organism>
<protein>
    <recommendedName>
        <fullName evidence="9">Magnesium transporter MgtE</fullName>
    </recommendedName>
</protein>
<keyword evidence="9" id="KW-1003">Cell membrane</keyword>
<feature type="transmembrane region" description="Helical" evidence="9">
    <location>
        <begin position="370"/>
        <end position="391"/>
    </location>
</feature>
<keyword evidence="6 9" id="KW-1133">Transmembrane helix</keyword>
<evidence type="ECO:0000256" key="1">
    <source>
        <dbReference type="ARBA" id="ARBA00004141"/>
    </source>
</evidence>
<dbReference type="Gene3D" id="3.10.580.10">
    <property type="entry name" value="CBS-domain"/>
    <property type="match status" value="1"/>
</dbReference>
<sequence>MVHMPPKQQQTSEERYVAQLTEETHRLLEHQDFTEFHAFARDLHPYDLTQIYRELDPEDSGHFLIRLQTEQLADMIEMMSGQEQADIFQALGPDRSVDVMEQMDDADLTRFLQDLPPAKREELLSYMHLSSSSTLRKLLGYPPESAGRLMSDRFISISAEDTVQEATEHIRRSAAMSDTISYLYVVDQERRLAGVVSYHDLFFAEDHQLIGDLMKKRIVSASVTMDQEEAAQLIQRYEFLALPVVDEESRLCGIITVDDILDIVVSEADEDIAKMGGGSKDIDFDTKAIVAVRRRLPWLILLLFIGLISGSIVNFFENTLNQIVALAFFMPMIAGMTGNTGTQSLAVVVRGLNGRKLNAKTVWKLIRRELIVGIVIGISCGLLITVIAYFWQGNLVLGGIIGVSLLATLIIGTLTGTCIPLLLSRFKVDPAVASGPLITTLNDILSLFIYFGIASRFLGML</sequence>
<keyword evidence="3 9" id="KW-0813">Transport</keyword>
<dbReference type="SMART" id="SM00924">
    <property type="entry name" value="MgtE_N"/>
    <property type="match status" value="1"/>
</dbReference>
<dbReference type="InterPro" id="IPR000644">
    <property type="entry name" value="CBS_dom"/>
</dbReference>
<evidence type="ECO:0000256" key="9">
    <source>
        <dbReference type="RuleBase" id="RU362011"/>
    </source>
</evidence>
<dbReference type="Gene3D" id="1.10.357.20">
    <property type="entry name" value="SLC41 divalent cation transporters, integral membrane domain"/>
    <property type="match status" value="1"/>
</dbReference>
<evidence type="ECO:0000313" key="11">
    <source>
        <dbReference type="EMBL" id="GGO02393.1"/>
    </source>
</evidence>
<dbReference type="PROSITE" id="PS51371">
    <property type="entry name" value="CBS"/>
    <property type="match status" value="2"/>
</dbReference>
<dbReference type="PANTHER" id="PTHR43773">
    <property type="entry name" value="MAGNESIUM TRANSPORTER MGTE"/>
    <property type="match status" value="1"/>
</dbReference>
<evidence type="ECO:0000256" key="3">
    <source>
        <dbReference type="ARBA" id="ARBA00022448"/>
    </source>
</evidence>
<dbReference type="InterPro" id="IPR006669">
    <property type="entry name" value="MgtE_transporter"/>
</dbReference>
<dbReference type="Pfam" id="PF01769">
    <property type="entry name" value="MgtE"/>
    <property type="match status" value="1"/>
</dbReference>
<dbReference type="Pfam" id="PF03448">
    <property type="entry name" value="MgtE_N"/>
    <property type="match status" value="1"/>
</dbReference>
<comment type="subunit">
    <text evidence="9">Homodimer.</text>
</comment>
<dbReference type="SMART" id="SM00116">
    <property type="entry name" value="CBS"/>
    <property type="match status" value="2"/>
</dbReference>
<comment type="caution">
    <text evidence="11">The sequence shown here is derived from an EMBL/GenBank/DDBJ whole genome shotgun (WGS) entry which is preliminary data.</text>
</comment>
<keyword evidence="9" id="KW-0479">Metal-binding</keyword>
<dbReference type="Proteomes" id="UP000606653">
    <property type="component" value="Unassembled WGS sequence"/>
</dbReference>
<feature type="transmembrane region" description="Helical" evidence="9">
    <location>
        <begin position="322"/>
        <end position="349"/>
    </location>
</feature>
<feature type="domain" description="CBS" evidence="10">
    <location>
        <begin position="150"/>
        <end position="213"/>
    </location>
</feature>
<reference evidence="12" key="1">
    <citation type="journal article" date="2019" name="Int. J. Syst. Evol. Microbiol.">
        <title>The Global Catalogue of Microorganisms (GCM) 10K type strain sequencing project: providing services to taxonomists for standard genome sequencing and annotation.</title>
        <authorList>
            <consortium name="The Broad Institute Genomics Platform"/>
            <consortium name="The Broad Institute Genome Sequencing Center for Infectious Disease"/>
            <person name="Wu L."/>
            <person name="Ma J."/>
        </authorList>
    </citation>
    <scope>NUCLEOTIDE SEQUENCE [LARGE SCALE GENOMIC DNA]</scope>
    <source>
        <strain evidence="12">CGMCC 1.6964</strain>
    </source>
</reference>
<dbReference type="InterPro" id="IPR006667">
    <property type="entry name" value="SLC41_membr_dom"/>
</dbReference>
<dbReference type="InterPro" id="IPR036739">
    <property type="entry name" value="SLC41_membr_dom_sf"/>
</dbReference>
<keyword evidence="8" id="KW-0129">CBS domain</keyword>
<keyword evidence="4 9" id="KW-0812">Transmembrane</keyword>
<feature type="transmembrane region" description="Helical" evidence="9">
    <location>
        <begin position="397"/>
        <end position="423"/>
    </location>
</feature>
<dbReference type="InterPro" id="IPR006668">
    <property type="entry name" value="Mg_transptr_MgtE_intracell_dom"/>
</dbReference>
<dbReference type="InterPro" id="IPR038076">
    <property type="entry name" value="MgtE_N_sf"/>
</dbReference>
<comment type="function">
    <text evidence="9">Acts as a magnesium transporter.</text>
</comment>
<evidence type="ECO:0000256" key="4">
    <source>
        <dbReference type="ARBA" id="ARBA00022692"/>
    </source>
</evidence>
<dbReference type="CDD" id="cd04606">
    <property type="entry name" value="CBS_pair_Mg_transporter"/>
    <property type="match status" value="1"/>
</dbReference>
<dbReference type="SUPFAM" id="SSF54631">
    <property type="entry name" value="CBS-domain pair"/>
    <property type="match status" value="1"/>
</dbReference>
<dbReference type="Gene3D" id="1.25.60.10">
    <property type="entry name" value="MgtE N-terminal domain-like"/>
    <property type="match status" value="1"/>
</dbReference>
<proteinExistence type="inferred from homology"/>
<keyword evidence="5 9" id="KW-0460">Magnesium</keyword>
<dbReference type="EMBL" id="BMLN01000006">
    <property type="protein sequence ID" value="GGO02393.1"/>
    <property type="molecule type" value="Genomic_DNA"/>
</dbReference>
<gene>
    <name evidence="11" type="primary">mgtE</name>
    <name evidence="11" type="ORF">GCM10010969_25660</name>
</gene>